<dbReference type="PROSITE" id="PS51747">
    <property type="entry name" value="CYT_DCMP_DEAMINASES_2"/>
    <property type="match status" value="1"/>
</dbReference>
<dbReference type="EC" id="3.5.4.26" evidence="15"/>
<evidence type="ECO:0000256" key="16">
    <source>
        <dbReference type="PIRSR" id="PIRSR006769-1"/>
    </source>
</evidence>
<dbReference type="GO" id="GO:0009231">
    <property type="term" value="P:riboflavin biosynthetic process"/>
    <property type="evidence" value="ECO:0007669"/>
    <property type="project" value="UniProtKB-UniPathway"/>
</dbReference>
<feature type="binding site" evidence="17">
    <location>
        <position position="200"/>
    </location>
    <ligand>
        <name>NADP(+)</name>
        <dbReference type="ChEBI" id="CHEBI:58349"/>
    </ligand>
</feature>
<dbReference type="Pfam" id="PF01872">
    <property type="entry name" value="RibD_C"/>
    <property type="match status" value="1"/>
</dbReference>
<keyword evidence="8 15" id="KW-0378">Hydrolase</keyword>
<evidence type="ECO:0000256" key="1">
    <source>
        <dbReference type="ARBA" id="ARBA00002151"/>
    </source>
</evidence>
<dbReference type="Proteomes" id="UP000318138">
    <property type="component" value="Chromosome"/>
</dbReference>
<comment type="pathway">
    <text evidence="2 15">Cofactor biosynthesis; riboflavin biosynthesis; 5-amino-6-(D-ribitylamino)uracil from GTP: step 2/4.</text>
</comment>
<evidence type="ECO:0000256" key="10">
    <source>
        <dbReference type="ARBA" id="ARBA00022857"/>
    </source>
</evidence>
<dbReference type="GO" id="GO:0008835">
    <property type="term" value="F:diaminohydroxyphosphoribosylaminopyrimidine deaminase activity"/>
    <property type="evidence" value="ECO:0007669"/>
    <property type="project" value="UniProtKB-EC"/>
</dbReference>
<proteinExistence type="inferred from homology"/>
<comment type="catalytic activity">
    <reaction evidence="13 15">
        <text>5-amino-6-(5-phospho-D-ribitylamino)uracil + NADP(+) = 5-amino-6-(5-phospho-D-ribosylamino)uracil + NADPH + H(+)</text>
        <dbReference type="Rhea" id="RHEA:17845"/>
        <dbReference type="ChEBI" id="CHEBI:15378"/>
        <dbReference type="ChEBI" id="CHEBI:57783"/>
        <dbReference type="ChEBI" id="CHEBI:58349"/>
        <dbReference type="ChEBI" id="CHEBI:58421"/>
        <dbReference type="ChEBI" id="CHEBI:58453"/>
        <dbReference type="EC" id="1.1.1.193"/>
    </reaction>
</comment>
<feature type="binding site" evidence="18">
    <location>
        <position position="84"/>
    </location>
    <ligand>
        <name>Zn(2+)</name>
        <dbReference type="ChEBI" id="CHEBI:29105"/>
        <note>catalytic</note>
    </ligand>
</feature>
<dbReference type="KEGG" id="psua:FLK61_30420"/>
<dbReference type="GO" id="GO:0008703">
    <property type="term" value="F:5-amino-6-(5-phosphoribosylamino)uracil reductase activity"/>
    <property type="evidence" value="ECO:0007669"/>
    <property type="project" value="UniProtKB-EC"/>
</dbReference>
<organism evidence="20 21">
    <name type="scientific">Paenalkalicoccus suaedae</name>
    <dbReference type="NCBI Taxonomy" id="2592382"/>
    <lineage>
        <taxon>Bacteria</taxon>
        <taxon>Bacillati</taxon>
        <taxon>Bacillota</taxon>
        <taxon>Bacilli</taxon>
        <taxon>Bacillales</taxon>
        <taxon>Bacillaceae</taxon>
        <taxon>Paenalkalicoccus</taxon>
    </lineage>
</organism>
<evidence type="ECO:0000256" key="17">
    <source>
        <dbReference type="PIRSR" id="PIRSR006769-2"/>
    </source>
</evidence>
<evidence type="ECO:0000256" key="6">
    <source>
        <dbReference type="ARBA" id="ARBA00022619"/>
    </source>
</evidence>
<evidence type="ECO:0000313" key="20">
    <source>
        <dbReference type="EMBL" id="QKS73221.1"/>
    </source>
</evidence>
<dbReference type="NCBIfam" id="TIGR00326">
    <property type="entry name" value="eubact_ribD"/>
    <property type="match status" value="1"/>
</dbReference>
<protein>
    <recommendedName>
        <fullName evidence="15">Riboflavin biosynthesis protein RibD</fullName>
    </recommendedName>
    <domain>
        <recommendedName>
            <fullName evidence="15">Diaminohydroxyphosphoribosylaminopyrimidine deaminase</fullName>
            <shortName evidence="15">DRAP deaminase</shortName>
            <ecNumber evidence="15">3.5.4.26</ecNumber>
        </recommendedName>
        <alternativeName>
            <fullName evidence="15">Riboflavin-specific deaminase</fullName>
        </alternativeName>
    </domain>
    <domain>
        <recommendedName>
            <fullName evidence="15">5-amino-6-(5-phosphoribosylamino)uracil reductase</fullName>
            <ecNumber evidence="15">1.1.1.193</ecNumber>
        </recommendedName>
        <alternativeName>
            <fullName evidence="15">HTP reductase</fullName>
        </alternativeName>
    </domain>
</protein>
<dbReference type="InterPro" id="IPR011549">
    <property type="entry name" value="RibD_C"/>
</dbReference>
<dbReference type="FunFam" id="3.40.140.10:FF:000025">
    <property type="entry name" value="Riboflavin biosynthesis protein RibD"/>
    <property type="match status" value="1"/>
</dbReference>
<comment type="catalytic activity">
    <reaction evidence="14 15">
        <text>2,5-diamino-6-hydroxy-4-(5-phosphoribosylamino)-pyrimidine + H2O + H(+) = 5-amino-6-(5-phospho-D-ribosylamino)uracil + NH4(+)</text>
        <dbReference type="Rhea" id="RHEA:21868"/>
        <dbReference type="ChEBI" id="CHEBI:15377"/>
        <dbReference type="ChEBI" id="CHEBI:15378"/>
        <dbReference type="ChEBI" id="CHEBI:28938"/>
        <dbReference type="ChEBI" id="CHEBI:58453"/>
        <dbReference type="ChEBI" id="CHEBI:58614"/>
        <dbReference type="EC" id="3.5.4.26"/>
    </reaction>
</comment>
<feature type="binding site" evidence="17">
    <location>
        <position position="207"/>
    </location>
    <ligand>
        <name>substrate</name>
    </ligand>
</feature>
<evidence type="ECO:0000256" key="2">
    <source>
        <dbReference type="ARBA" id="ARBA00004882"/>
    </source>
</evidence>
<dbReference type="InterPro" id="IPR002125">
    <property type="entry name" value="CMP_dCMP_dom"/>
</dbReference>
<dbReference type="GO" id="GO:0008270">
    <property type="term" value="F:zinc ion binding"/>
    <property type="evidence" value="ECO:0007669"/>
    <property type="project" value="InterPro"/>
</dbReference>
<dbReference type="Gene3D" id="3.40.140.10">
    <property type="entry name" value="Cytidine Deaminase, domain 2"/>
    <property type="match status" value="1"/>
</dbReference>
<dbReference type="InterPro" id="IPR016192">
    <property type="entry name" value="APOBEC/CMP_deaminase_Zn-bd"/>
</dbReference>
<dbReference type="InterPro" id="IPR024072">
    <property type="entry name" value="DHFR-like_dom_sf"/>
</dbReference>
<dbReference type="InterPro" id="IPR002734">
    <property type="entry name" value="RibDG_C"/>
</dbReference>
<evidence type="ECO:0000256" key="4">
    <source>
        <dbReference type="ARBA" id="ARBA00005259"/>
    </source>
</evidence>
<dbReference type="PIRSF" id="PIRSF006769">
    <property type="entry name" value="RibD"/>
    <property type="match status" value="1"/>
</dbReference>
<evidence type="ECO:0000256" key="3">
    <source>
        <dbReference type="ARBA" id="ARBA00004910"/>
    </source>
</evidence>
<gene>
    <name evidence="20" type="primary">ribD</name>
    <name evidence="20" type="ORF">FLK61_30420</name>
</gene>
<comment type="similarity">
    <text evidence="5 15">In the C-terminal section; belongs to the HTP reductase family.</text>
</comment>
<evidence type="ECO:0000256" key="13">
    <source>
        <dbReference type="ARBA" id="ARBA00049861"/>
    </source>
</evidence>
<dbReference type="UniPathway" id="UPA00275">
    <property type="reaction ID" value="UER00401"/>
</dbReference>
<dbReference type="InterPro" id="IPR004794">
    <property type="entry name" value="Eubact_RibD"/>
</dbReference>
<keyword evidence="7 15" id="KW-0479">Metal-binding</keyword>
<dbReference type="EMBL" id="CP041372">
    <property type="protein sequence ID" value="QKS73221.1"/>
    <property type="molecule type" value="Genomic_DNA"/>
</dbReference>
<feature type="binding site" evidence="18">
    <location>
        <position position="75"/>
    </location>
    <ligand>
        <name>Zn(2+)</name>
        <dbReference type="ChEBI" id="CHEBI:29105"/>
        <note>catalytic</note>
    </ligand>
</feature>
<dbReference type="AlphaFoldDB" id="A0A859FK89"/>
<dbReference type="RefSeq" id="WP_176011187.1">
    <property type="nucleotide sequence ID" value="NZ_CP041372.2"/>
</dbReference>
<evidence type="ECO:0000256" key="7">
    <source>
        <dbReference type="ARBA" id="ARBA00022723"/>
    </source>
</evidence>
<evidence type="ECO:0000256" key="8">
    <source>
        <dbReference type="ARBA" id="ARBA00022801"/>
    </source>
</evidence>
<feature type="binding site" evidence="17">
    <location>
        <begin position="290"/>
        <end position="296"/>
    </location>
    <ligand>
        <name>NADP(+)</name>
        <dbReference type="ChEBI" id="CHEBI:58349"/>
    </ligand>
</feature>
<feature type="binding site" evidence="17">
    <location>
        <position position="204"/>
    </location>
    <ligand>
        <name>substrate</name>
    </ligand>
</feature>
<comment type="function">
    <text evidence="1 15">Converts 2,5-diamino-6-(ribosylamino)-4(3h)-pyrimidinone 5'-phosphate into 5-amino-6-(ribosylamino)-2,4(1h,3h)-pyrimidinedione 5'-phosphate.</text>
</comment>
<dbReference type="InterPro" id="IPR050765">
    <property type="entry name" value="Riboflavin_Biosynth_HTPR"/>
</dbReference>
<evidence type="ECO:0000256" key="5">
    <source>
        <dbReference type="ARBA" id="ARBA00007417"/>
    </source>
</evidence>
<dbReference type="CDD" id="cd01284">
    <property type="entry name" value="Riboflavin_deaminase-reductase"/>
    <property type="match status" value="1"/>
</dbReference>
<dbReference type="SUPFAM" id="SSF53597">
    <property type="entry name" value="Dihydrofolate reductase-like"/>
    <property type="match status" value="1"/>
</dbReference>
<feature type="binding site" evidence="18">
    <location>
        <position position="50"/>
    </location>
    <ligand>
        <name>Zn(2+)</name>
        <dbReference type="ChEBI" id="CHEBI:29105"/>
        <note>catalytic</note>
    </ligand>
</feature>
<keyword evidence="12" id="KW-0511">Multifunctional enzyme</keyword>
<evidence type="ECO:0000256" key="9">
    <source>
        <dbReference type="ARBA" id="ARBA00022833"/>
    </source>
</evidence>
<comment type="similarity">
    <text evidence="4 15">In the N-terminal section; belongs to the cytidine and deoxycytidylate deaminase family.</text>
</comment>
<keyword evidence="6 15" id="KW-0686">Riboflavin biosynthesis</keyword>
<keyword evidence="9 15" id="KW-0862">Zinc</keyword>
<feature type="binding site" evidence="17">
    <location>
        <position position="168"/>
    </location>
    <ligand>
        <name>substrate</name>
    </ligand>
</feature>
<evidence type="ECO:0000256" key="14">
    <source>
        <dbReference type="ARBA" id="ARBA00049886"/>
    </source>
</evidence>
<dbReference type="PROSITE" id="PS00903">
    <property type="entry name" value="CYT_DCMP_DEAMINASES_1"/>
    <property type="match status" value="1"/>
</dbReference>
<accession>A0A859FK89</accession>
<evidence type="ECO:0000259" key="19">
    <source>
        <dbReference type="PROSITE" id="PS51747"/>
    </source>
</evidence>
<comment type="pathway">
    <text evidence="3 15">Cofactor biosynthesis; riboflavin biosynthesis; 5-amino-6-(D-ribitylamino)uracil from GTP: step 3/4.</text>
</comment>
<dbReference type="NCBIfam" id="TIGR00227">
    <property type="entry name" value="ribD_Cterm"/>
    <property type="match status" value="1"/>
</dbReference>
<evidence type="ECO:0000256" key="18">
    <source>
        <dbReference type="PIRSR" id="PIRSR006769-3"/>
    </source>
</evidence>
<dbReference type="PANTHER" id="PTHR38011:SF7">
    <property type="entry name" value="2,5-DIAMINO-6-RIBOSYLAMINO-4(3H)-PYRIMIDINONE 5'-PHOSPHATE REDUCTASE"/>
    <property type="match status" value="1"/>
</dbReference>
<keyword evidence="21" id="KW-1185">Reference proteome</keyword>
<feature type="binding site" evidence="17">
    <location>
        <position position="196"/>
    </location>
    <ligand>
        <name>NADP(+)</name>
        <dbReference type="ChEBI" id="CHEBI:58349"/>
    </ligand>
</feature>
<feature type="binding site" evidence="17">
    <location>
        <position position="288"/>
    </location>
    <ligand>
        <name>substrate</name>
    </ligand>
</feature>
<keyword evidence="10 15" id="KW-0521">NADP</keyword>
<dbReference type="EC" id="1.1.1.193" evidence="15"/>
<reference evidence="21" key="1">
    <citation type="submission" date="2019-07" db="EMBL/GenBank/DDBJ databases">
        <title>Bacillus alkalisoli sp. nov. isolated from saline soil.</title>
        <authorList>
            <person name="Sun J.-Q."/>
            <person name="Xu L."/>
        </authorList>
    </citation>
    <scope>NUCLEOTIDE SEQUENCE [LARGE SCALE GENOMIC DNA]</scope>
    <source>
        <strain evidence="21">M4U3P1</strain>
    </source>
</reference>
<dbReference type="InterPro" id="IPR016193">
    <property type="entry name" value="Cytidine_deaminase-like"/>
</dbReference>
<evidence type="ECO:0000256" key="15">
    <source>
        <dbReference type="PIRNR" id="PIRNR006769"/>
    </source>
</evidence>
<dbReference type="GO" id="GO:0050661">
    <property type="term" value="F:NADP binding"/>
    <property type="evidence" value="ECO:0007669"/>
    <property type="project" value="InterPro"/>
</dbReference>
<dbReference type="PANTHER" id="PTHR38011">
    <property type="entry name" value="DIHYDROFOLATE REDUCTASE FAMILY PROTEIN (AFU_ORTHOLOGUE AFUA_8G06820)"/>
    <property type="match status" value="1"/>
</dbReference>
<feature type="binding site" evidence="17">
    <location>
        <position position="170"/>
    </location>
    <ligand>
        <name>NADP(+)</name>
        <dbReference type="ChEBI" id="CHEBI:58349"/>
    </ligand>
</feature>
<evidence type="ECO:0000313" key="21">
    <source>
        <dbReference type="Proteomes" id="UP000318138"/>
    </source>
</evidence>
<keyword evidence="11 15" id="KW-0560">Oxidoreductase</keyword>
<name>A0A859FK89_9BACI</name>
<feature type="domain" description="CMP/dCMP-type deaminase" evidence="19">
    <location>
        <begin position="1"/>
        <end position="123"/>
    </location>
</feature>
<evidence type="ECO:0000256" key="11">
    <source>
        <dbReference type="ARBA" id="ARBA00023002"/>
    </source>
</evidence>
<feature type="binding site" evidence="17">
    <location>
        <position position="154"/>
    </location>
    <ligand>
        <name>NADP(+)</name>
        <dbReference type="ChEBI" id="CHEBI:58349"/>
    </ligand>
</feature>
<dbReference type="Gene3D" id="3.40.430.10">
    <property type="entry name" value="Dihydrofolate Reductase, subunit A"/>
    <property type="match status" value="1"/>
</dbReference>
<feature type="binding site" evidence="17">
    <location>
        <position position="184"/>
    </location>
    <ligand>
        <name>substrate</name>
    </ligand>
</feature>
<dbReference type="SUPFAM" id="SSF53927">
    <property type="entry name" value="Cytidine deaminase-like"/>
    <property type="match status" value="1"/>
</dbReference>
<feature type="active site" description="Proton donor" evidence="16">
    <location>
        <position position="52"/>
    </location>
</feature>
<sequence length="360" mass="39070">MSHDTYMQVAIDLASITHGQTSPNPLVGCIIVKNGEVVGMGAHLKAGMEHAERHALAMAKEKAKGATLYCTLEPCSHTGRTSPCADAIVDAGVAKVIIASDDPNPKVAGNGIKRLRDAGIEVISGVLKEKADELNHGFFYHVMNKKPFVTLKMATSIDGKIATKHNESKWITSEEARLDGHKLRHQHDAILVGIETAIKDDPSLTTRLPEGGKNPIRVVLDRTLRISEDAKVLNDDAPSIIFTTNDVSEQKVERVKSKTTLVIQLEELSIDAILHSLYKNNVTSVLIEGGGTIHDSFIRSGYFNQVIHYQAPLLIGGREAPSAVSGTGIEALNDAPRLKLVSVDQIGPDIKAVYMREEER</sequence>
<comment type="cofactor">
    <cofactor evidence="15 18">
        <name>Zn(2+)</name>
        <dbReference type="ChEBI" id="CHEBI:29105"/>
    </cofactor>
    <text evidence="15 18">Binds 1 zinc ion.</text>
</comment>
<evidence type="ECO:0000256" key="12">
    <source>
        <dbReference type="ARBA" id="ARBA00023268"/>
    </source>
</evidence>
<dbReference type="Pfam" id="PF00383">
    <property type="entry name" value="dCMP_cyt_deam_1"/>
    <property type="match status" value="1"/>
</dbReference>